<keyword evidence="2" id="KW-1185">Reference proteome</keyword>
<dbReference type="SUPFAM" id="SSF48403">
    <property type="entry name" value="Ankyrin repeat"/>
    <property type="match status" value="1"/>
</dbReference>
<gene>
    <name evidence="1" type="ORF">BMW23_0064</name>
</gene>
<dbReference type="Gene3D" id="1.20.120.660">
    <property type="entry name" value="IL-4 antagonist (De novo design) like domain"/>
    <property type="match status" value="1"/>
</dbReference>
<dbReference type="EMBL" id="MF782455">
    <property type="protein sequence ID" value="ATZ80126.1"/>
    <property type="molecule type" value="Genomic_DNA"/>
</dbReference>
<accession>A0A2H4UTF2</accession>
<name>A0A2H4UTF2_9VIRU</name>
<protein>
    <submittedName>
        <fullName evidence="1">Ankyrin repeat domain-containing protein</fullName>
    </submittedName>
</protein>
<evidence type="ECO:0000313" key="2">
    <source>
        <dbReference type="Proteomes" id="UP000240325"/>
    </source>
</evidence>
<reference evidence="1" key="1">
    <citation type="journal article" date="2017" name="Elife">
        <title>The kinetoplastid-infecting Bodo saltans virus (BsV), a window into the most abundant giant viruses in the sea.</title>
        <authorList>
            <person name="Deeg C.M."/>
            <person name="Chow C.-E.T."/>
            <person name="Suttle C.A."/>
        </authorList>
    </citation>
    <scope>NUCLEOTIDE SEQUENCE</scope>
    <source>
        <strain evidence="1">NG1</strain>
    </source>
</reference>
<dbReference type="InterPro" id="IPR052050">
    <property type="entry name" value="SecEffector_AnkRepeat"/>
</dbReference>
<dbReference type="PANTHER" id="PTHR46586">
    <property type="entry name" value="ANKYRIN REPEAT-CONTAINING PROTEIN"/>
    <property type="match status" value="1"/>
</dbReference>
<proteinExistence type="predicted"/>
<sequence length="384" mass="44944">MPFVKFHFMKFTLRSLGIIIWLIAVYSIKIEKLYYCVVLSYYNKNLKIMLTDWIIHTKLYDNLKIEKSLDNTKLNNIIEKVMNFPFKDCLNDLIIDEKIEILFENPKICIIFGSIELNENKITSIRNKFINFAMRNEFEFDDSYKNENGVLYDFYENMLKISCVGTTHKCYCSMVAASRGHLECLKCFHEKGRYWDEETCVYAVLNGHLECLKYLHENGCSWNIRTCSFAAEKGHLECLKYAHENGCPWDSNTCAYAAEKGHLECLKYAHENGCHWNEKICENAAKNGHLECLKYAHENGCHWNEKICENAAKNGHLECLKYAHENGCPWNEKICENAAKNGHLECLKYAHENFCPWDKNTCLYATERRHLECLKYAHKNGCPE</sequence>
<dbReference type="InterPro" id="IPR002110">
    <property type="entry name" value="Ankyrin_rpt"/>
</dbReference>
<dbReference type="Gene3D" id="1.25.40.20">
    <property type="entry name" value="Ankyrin repeat-containing domain"/>
    <property type="match status" value="1"/>
</dbReference>
<dbReference type="Pfam" id="PF13637">
    <property type="entry name" value="Ank_4"/>
    <property type="match status" value="2"/>
</dbReference>
<dbReference type="InterPro" id="IPR036770">
    <property type="entry name" value="Ankyrin_rpt-contain_sf"/>
</dbReference>
<dbReference type="Pfam" id="PF00023">
    <property type="entry name" value="Ank"/>
    <property type="match status" value="1"/>
</dbReference>
<organism evidence="1">
    <name type="scientific">Bodo saltans virus</name>
    <dbReference type="NCBI Taxonomy" id="2024608"/>
    <lineage>
        <taxon>Viruses</taxon>
        <taxon>Varidnaviria</taxon>
        <taxon>Bamfordvirae</taxon>
        <taxon>Nucleocytoviricota</taxon>
        <taxon>Megaviricetes</taxon>
        <taxon>Imitervirales</taxon>
        <taxon>Mimiviridae</taxon>
        <taxon>Klosneuvirinae</taxon>
        <taxon>Theiavirus</taxon>
        <taxon>Theiavirus salishense</taxon>
    </lineage>
</organism>
<dbReference type="Proteomes" id="UP000240325">
    <property type="component" value="Segment"/>
</dbReference>
<evidence type="ECO:0000313" key="1">
    <source>
        <dbReference type="EMBL" id="ATZ80126.1"/>
    </source>
</evidence>
<dbReference type="PANTHER" id="PTHR46586:SF3">
    <property type="entry name" value="ANKYRIN REPEAT-CONTAINING PROTEIN"/>
    <property type="match status" value="1"/>
</dbReference>